<dbReference type="EMBL" id="NEDP02000704">
    <property type="protein sequence ID" value="OWF55292.1"/>
    <property type="molecule type" value="Genomic_DNA"/>
</dbReference>
<dbReference type="PANTHER" id="PTHR31400:SF1">
    <property type="entry name" value="PROTEIN GUCD1"/>
    <property type="match status" value="1"/>
</dbReference>
<dbReference type="Proteomes" id="UP000242188">
    <property type="component" value="Unassembled WGS sequence"/>
</dbReference>
<dbReference type="STRING" id="6573.A0A210R2W4"/>
<dbReference type="PANTHER" id="PTHR31400">
    <property type="entry name" value="GUANYLYL CYCLASE DOMAIN CONTAINING PROTEIN 1 GUCD1"/>
    <property type="match status" value="1"/>
</dbReference>
<organism evidence="1 2">
    <name type="scientific">Mizuhopecten yessoensis</name>
    <name type="common">Japanese scallop</name>
    <name type="synonym">Patinopecten yessoensis</name>
    <dbReference type="NCBI Taxonomy" id="6573"/>
    <lineage>
        <taxon>Eukaryota</taxon>
        <taxon>Metazoa</taxon>
        <taxon>Spiralia</taxon>
        <taxon>Lophotrochozoa</taxon>
        <taxon>Mollusca</taxon>
        <taxon>Bivalvia</taxon>
        <taxon>Autobranchia</taxon>
        <taxon>Pteriomorphia</taxon>
        <taxon>Pectinida</taxon>
        <taxon>Pectinoidea</taxon>
        <taxon>Pectinidae</taxon>
        <taxon>Mizuhopecten</taxon>
    </lineage>
</organism>
<comment type="caution">
    <text evidence="1">The sequence shown here is derived from an EMBL/GenBank/DDBJ whole genome shotgun (WGS) entry which is preliminary data.</text>
</comment>
<dbReference type="Pfam" id="PF09778">
    <property type="entry name" value="Guanylate_cyc_2"/>
    <property type="match status" value="1"/>
</dbReference>
<evidence type="ECO:0000313" key="2">
    <source>
        <dbReference type="Proteomes" id="UP000242188"/>
    </source>
</evidence>
<name>A0A210R2W4_MIZYE</name>
<sequence length="247" mass="28559">MEEAKKYEVGIKTKERDADSQRQVQLKVPTHMQSYSWDCGLACCCMVLRYLKKDDHNVYTSDFEELNCGESIWTIDLAYLLEKHDLKVKLTTVTLGVDQEYAKKPFYRSHFSQDENRVGKMFSEAASKNIEVEKCSVPMSDIVNHLAKENLLICLVDWNFLECIWCDKDISWLCAVLIEEKNVCSIKTLPMMKMCAVAEWTDLTKHGKVTELMKILFSSSAPKETLGCCRIVQFYPPKTRTFYSNKV</sequence>
<dbReference type="OrthoDB" id="206796at2759"/>
<dbReference type="InterPro" id="IPR018616">
    <property type="entry name" value="GUCD1"/>
</dbReference>
<dbReference type="AlphaFoldDB" id="A0A210R2W4"/>
<evidence type="ECO:0000313" key="1">
    <source>
        <dbReference type="EMBL" id="OWF55292.1"/>
    </source>
</evidence>
<reference evidence="1 2" key="1">
    <citation type="journal article" date="2017" name="Nat. Ecol. Evol.">
        <title>Scallop genome provides insights into evolution of bilaterian karyotype and development.</title>
        <authorList>
            <person name="Wang S."/>
            <person name="Zhang J."/>
            <person name="Jiao W."/>
            <person name="Li J."/>
            <person name="Xun X."/>
            <person name="Sun Y."/>
            <person name="Guo X."/>
            <person name="Huan P."/>
            <person name="Dong B."/>
            <person name="Zhang L."/>
            <person name="Hu X."/>
            <person name="Sun X."/>
            <person name="Wang J."/>
            <person name="Zhao C."/>
            <person name="Wang Y."/>
            <person name="Wang D."/>
            <person name="Huang X."/>
            <person name="Wang R."/>
            <person name="Lv J."/>
            <person name="Li Y."/>
            <person name="Zhang Z."/>
            <person name="Liu B."/>
            <person name="Lu W."/>
            <person name="Hui Y."/>
            <person name="Liang J."/>
            <person name="Zhou Z."/>
            <person name="Hou R."/>
            <person name="Li X."/>
            <person name="Liu Y."/>
            <person name="Li H."/>
            <person name="Ning X."/>
            <person name="Lin Y."/>
            <person name="Zhao L."/>
            <person name="Xing Q."/>
            <person name="Dou J."/>
            <person name="Li Y."/>
            <person name="Mao J."/>
            <person name="Guo H."/>
            <person name="Dou H."/>
            <person name="Li T."/>
            <person name="Mu C."/>
            <person name="Jiang W."/>
            <person name="Fu Q."/>
            <person name="Fu X."/>
            <person name="Miao Y."/>
            <person name="Liu J."/>
            <person name="Yu Q."/>
            <person name="Li R."/>
            <person name="Liao H."/>
            <person name="Li X."/>
            <person name="Kong Y."/>
            <person name="Jiang Z."/>
            <person name="Chourrout D."/>
            <person name="Li R."/>
            <person name="Bao Z."/>
        </authorList>
    </citation>
    <scope>NUCLEOTIDE SEQUENCE [LARGE SCALE GENOMIC DNA]</scope>
    <source>
        <strain evidence="1 2">PY_sf001</strain>
    </source>
</reference>
<gene>
    <name evidence="1" type="ORF">KP79_PYT16338</name>
</gene>
<accession>A0A210R2W4</accession>
<proteinExistence type="predicted"/>
<protein>
    <submittedName>
        <fullName evidence="1">Protein GUCD1</fullName>
    </submittedName>
</protein>
<keyword evidence="2" id="KW-1185">Reference proteome</keyword>